<dbReference type="Proteomes" id="UP001220324">
    <property type="component" value="Unassembled WGS sequence"/>
</dbReference>
<proteinExistence type="predicted"/>
<evidence type="ECO:0000313" key="3">
    <source>
        <dbReference type="Proteomes" id="UP001220324"/>
    </source>
</evidence>
<reference evidence="2 3" key="1">
    <citation type="journal article" date="2023" name="IMA Fungus">
        <title>Comparative genomic study of the Penicillium genus elucidates a diverse pangenome and 15 lateral gene transfer events.</title>
        <authorList>
            <person name="Petersen C."/>
            <person name="Sorensen T."/>
            <person name="Nielsen M.R."/>
            <person name="Sondergaard T.E."/>
            <person name="Sorensen J.L."/>
            <person name="Fitzpatrick D.A."/>
            <person name="Frisvad J.C."/>
            <person name="Nielsen K.L."/>
        </authorList>
    </citation>
    <scope>NUCLEOTIDE SEQUENCE [LARGE SCALE GENOMIC DNA]</scope>
    <source>
        <strain evidence="2 3">IBT 35679</strain>
    </source>
</reference>
<dbReference type="AlphaFoldDB" id="A0AAD6D4V3"/>
<organism evidence="2 3">
    <name type="scientific">Penicillium frequentans</name>
    <dbReference type="NCBI Taxonomy" id="3151616"/>
    <lineage>
        <taxon>Eukaryota</taxon>
        <taxon>Fungi</taxon>
        <taxon>Dikarya</taxon>
        <taxon>Ascomycota</taxon>
        <taxon>Pezizomycotina</taxon>
        <taxon>Eurotiomycetes</taxon>
        <taxon>Eurotiomycetidae</taxon>
        <taxon>Eurotiales</taxon>
        <taxon>Aspergillaceae</taxon>
        <taxon>Penicillium</taxon>
    </lineage>
</organism>
<evidence type="ECO:0000256" key="1">
    <source>
        <dbReference type="SAM" id="Phobius"/>
    </source>
</evidence>
<feature type="transmembrane region" description="Helical" evidence="1">
    <location>
        <begin position="12"/>
        <end position="31"/>
    </location>
</feature>
<sequence>MSSPPINLPSWKVALGIFLSLTFIILIEKVFGIHLNIRFNKGTAVATFPGWAQILGPGETQVALLHRWIEAHRNLGLVQAPTQPPATATPTTAQNTQHLGYGTFKSKQLVDA</sequence>
<gene>
    <name evidence="2" type="ORF">N7494_003090</name>
</gene>
<keyword evidence="1" id="KW-0472">Membrane</keyword>
<keyword evidence="1" id="KW-1133">Transmembrane helix</keyword>
<accession>A0AAD6D4V3</accession>
<evidence type="ECO:0000313" key="2">
    <source>
        <dbReference type="EMBL" id="KAJ5553712.1"/>
    </source>
</evidence>
<name>A0AAD6D4V3_9EURO</name>
<dbReference type="EMBL" id="JAQIZZ010000002">
    <property type="protein sequence ID" value="KAJ5553712.1"/>
    <property type="molecule type" value="Genomic_DNA"/>
</dbReference>
<comment type="caution">
    <text evidence="2">The sequence shown here is derived from an EMBL/GenBank/DDBJ whole genome shotgun (WGS) entry which is preliminary data.</text>
</comment>
<protein>
    <submittedName>
        <fullName evidence="2">Uncharacterized protein</fullName>
    </submittedName>
</protein>
<keyword evidence="1" id="KW-0812">Transmembrane</keyword>
<keyword evidence="3" id="KW-1185">Reference proteome</keyword>